<feature type="transmembrane region" description="Helical" evidence="8">
    <location>
        <begin position="253"/>
        <end position="280"/>
    </location>
</feature>
<reference evidence="11" key="1">
    <citation type="journal article" date="2019" name="Int. J. Syst. Evol. Microbiol.">
        <title>The Global Catalogue of Microorganisms (GCM) 10K type strain sequencing project: providing services to taxonomists for standard genome sequencing and annotation.</title>
        <authorList>
            <consortium name="The Broad Institute Genomics Platform"/>
            <consortium name="The Broad Institute Genome Sequencing Center for Infectious Disease"/>
            <person name="Wu L."/>
            <person name="Ma J."/>
        </authorList>
    </citation>
    <scope>NUCLEOTIDE SEQUENCE [LARGE SCALE GENOMIC DNA]</scope>
    <source>
        <strain evidence="11">CGMCC 4.7677</strain>
    </source>
</reference>
<evidence type="ECO:0000256" key="6">
    <source>
        <dbReference type="ARBA" id="ARBA00023136"/>
    </source>
</evidence>
<keyword evidence="5 8" id="KW-1133">Transmembrane helix</keyword>
<dbReference type="PROSITE" id="PS50850">
    <property type="entry name" value="MFS"/>
    <property type="match status" value="1"/>
</dbReference>
<keyword evidence="4 8" id="KW-0812">Transmembrane</keyword>
<keyword evidence="6 8" id="KW-0472">Membrane</keyword>
<keyword evidence="3" id="KW-1003">Cell membrane</keyword>
<evidence type="ECO:0000256" key="8">
    <source>
        <dbReference type="SAM" id="Phobius"/>
    </source>
</evidence>
<dbReference type="PANTHER" id="PTHR43045">
    <property type="entry name" value="SHIKIMATE TRANSPORTER"/>
    <property type="match status" value="1"/>
</dbReference>
<feature type="transmembrane region" description="Helical" evidence="8">
    <location>
        <begin position="100"/>
        <end position="120"/>
    </location>
</feature>
<feature type="domain" description="Major facilitator superfamily (MFS) profile" evidence="9">
    <location>
        <begin position="26"/>
        <end position="433"/>
    </location>
</feature>
<protein>
    <submittedName>
        <fullName evidence="10">MFS transporter</fullName>
    </submittedName>
</protein>
<feature type="transmembrane region" description="Helical" evidence="8">
    <location>
        <begin position="382"/>
        <end position="402"/>
    </location>
</feature>
<proteinExistence type="predicted"/>
<dbReference type="InterPro" id="IPR020846">
    <property type="entry name" value="MFS_dom"/>
</dbReference>
<feature type="transmembrane region" description="Helical" evidence="8">
    <location>
        <begin position="408"/>
        <end position="429"/>
    </location>
</feature>
<dbReference type="EMBL" id="BNAU01000002">
    <property type="protein sequence ID" value="GHE88537.1"/>
    <property type="molecule type" value="Genomic_DNA"/>
</dbReference>
<dbReference type="InterPro" id="IPR011701">
    <property type="entry name" value="MFS"/>
</dbReference>
<evidence type="ECO:0000259" key="9">
    <source>
        <dbReference type="PROSITE" id="PS50850"/>
    </source>
</evidence>
<organism evidence="10 11">
    <name type="scientific">Amycolatopsis deserti</name>
    <dbReference type="NCBI Taxonomy" id="185696"/>
    <lineage>
        <taxon>Bacteria</taxon>
        <taxon>Bacillati</taxon>
        <taxon>Actinomycetota</taxon>
        <taxon>Actinomycetes</taxon>
        <taxon>Pseudonocardiales</taxon>
        <taxon>Pseudonocardiaceae</taxon>
        <taxon>Amycolatopsis</taxon>
    </lineage>
</organism>
<dbReference type="PROSITE" id="PS00216">
    <property type="entry name" value="SUGAR_TRANSPORT_1"/>
    <property type="match status" value="1"/>
</dbReference>
<evidence type="ECO:0000256" key="1">
    <source>
        <dbReference type="ARBA" id="ARBA00004651"/>
    </source>
</evidence>
<dbReference type="Proteomes" id="UP000605897">
    <property type="component" value="Unassembled WGS sequence"/>
</dbReference>
<sequence length="444" mass="46153">MANEQHLRSRRRDGNAVPTGSAPRTVVLASTVGTTLEFYDFIVYGTVAALAFNKLFFPAAAAGVGTLLALSTFAVGFLARPAGAALFGHLGDKIGRRRTLMLTLTTMGAATVLIGLLPTYGTIGFWAPLLLVVLRVLQGAAVGGEWGGAVLLIGEHAGAGRRGRATSFAQLGSPVGLLLANGVVLGMVALAGKEGFQEWGWRVPFLLSFVLIVTGVVLRRQVEESPVFRQLQAEQTMAKSPVAETFRRHWKRLLVAIGVTVVSFGGYYVFTTVALAYLALRGVPSSYGLYGTVMGAAASVPVILASGALSDRFGRRPMYAVSTILMGLWAFAFFPLAGTGSPGGVITAIAVGIVVWGVLYGAQGAFLPELFPSRVRYTGASLAYQVTGALGGLVPVVSLSLLEGFGTAFAIAAFVAVTAVISLGALGTAPETAHLDSSELEAGQ</sequence>
<dbReference type="InterPro" id="IPR005829">
    <property type="entry name" value="Sugar_transporter_CS"/>
</dbReference>
<accession>A0ABQ3IN53</accession>
<gene>
    <name evidence="10" type="ORF">GCM10017786_20670</name>
</gene>
<dbReference type="InterPro" id="IPR036259">
    <property type="entry name" value="MFS_trans_sf"/>
</dbReference>
<feature type="transmembrane region" description="Helical" evidence="8">
    <location>
        <begin position="318"/>
        <end position="337"/>
    </location>
</feature>
<comment type="subcellular location">
    <subcellularLocation>
        <location evidence="1">Cell membrane</location>
        <topology evidence="1">Multi-pass membrane protein</topology>
    </subcellularLocation>
</comment>
<name>A0ABQ3IN53_9PSEU</name>
<feature type="transmembrane region" description="Helical" evidence="8">
    <location>
        <begin position="199"/>
        <end position="218"/>
    </location>
</feature>
<feature type="transmembrane region" description="Helical" evidence="8">
    <location>
        <begin position="55"/>
        <end position="79"/>
    </location>
</feature>
<dbReference type="Gene3D" id="1.20.1250.20">
    <property type="entry name" value="MFS general substrate transporter like domains"/>
    <property type="match status" value="2"/>
</dbReference>
<keyword evidence="11" id="KW-1185">Reference proteome</keyword>
<evidence type="ECO:0000256" key="5">
    <source>
        <dbReference type="ARBA" id="ARBA00022989"/>
    </source>
</evidence>
<comment type="caution">
    <text evidence="10">The sequence shown here is derived from an EMBL/GenBank/DDBJ whole genome shotgun (WGS) entry which is preliminary data.</text>
</comment>
<dbReference type="Pfam" id="PF07690">
    <property type="entry name" value="MFS_1"/>
    <property type="match status" value="1"/>
</dbReference>
<dbReference type="PANTHER" id="PTHR43045:SF1">
    <property type="entry name" value="SHIKIMATE TRANSPORTER"/>
    <property type="match status" value="1"/>
</dbReference>
<evidence type="ECO:0000313" key="10">
    <source>
        <dbReference type="EMBL" id="GHE88537.1"/>
    </source>
</evidence>
<feature type="transmembrane region" description="Helical" evidence="8">
    <location>
        <begin position="286"/>
        <end position="306"/>
    </location>
</feature>
<evidence type="ECO:0000256" key="3">
    <source>
        <dbReference type="ARBA" id="ARBA00022475"/>
    </source>
</evidence>
<dbReference type="RefSeq" id="WP_191244288.1">
    <property type="nucleotide sequence ID" value="NZ_BNAU01000002.1"/>
</dbReference>
<dbReference type="PROSITE" id="PS00217">
    <property type="entry name" value="SUGAR_TRANSPORT_2"/>
    <property type="match status" value="1"/>
</dbReference>
<feature type="region of interest" description="Disordered" evidence="7">
    <location>
        <begin position="1"/>
        <end position="21"/>
    </location>
</feature>
<evidence type="ECO:0000313" key="11">
    <source>
        <dbReference type="Proteomes" id="UP000605897"/>
    </source>
</evidence>
<dbReference type="CDD" id="cd17369">
    <property type="entry name" value="MFS_ShiA_like"/>
    <property type="match status" value="1"/>
</dbReference>
<evidence type="ECO:0000256" key="2">
    <source>
        <dbReference type="ARBA" id="ARBA00022448"/>
    </source>
</evidence>
<feature type="transmembrane region" description="Helical" evidence="8">
    <location>
        <begin position="175"/>
        <end position="193"/>
    </location>
</feature>
<feature type="transmembrane region" description="Helical" evidence="8">
    <location>
        <begin position="343"/>
        <end position="362"/>
    </location>
</feature>
<evidence type="ECO:0000256" key="7">
    <source>
        <dbReference type="SAM" id="MobiDB-lite"/>
    </source>
</evidence>
<evidence type="ECO:0000256" key="4">
    <source>
        <dbReference type="ARBA" id="ARBA00022692"/>
    </source>
</evidence>
<dbReference type="SUPFAM" id="SSF103473">
    <property type="entry name" value="MFS general substrate transporter"/>
    <property type="match status" value="1"/>
</dbReference>
<feature type="transmembrane region" description="Helical" evidence="8">
    <location>
        <begin position="126"/>
        <end position="154"/>
    </location>
</feature>
<keyword evidence="2" id="KW-0813">Transport</keyword>